<accession>A0A8D5AK89</accession>
<dbReference type="RefSeq" id="WP_082411452.1">
    <property type="nucleotide sequence ID" value="NZ_AP019782.1"/>
</dbReference>
<dbReference type="InterPro" id="IPR036782">
    <property type="entry name" value="NE0471-like_N"/>
</dbReference>
<dbReference type="Gene3D" id="3.30.2020.10">
    <property type="entry name" value="NE0471-like N-terminal domain"/>
    <property type="match status" value="1"/>
</dbReference>
<keyword evidence="3" id="KW-1185">Reference proteome</keyword>
<proteinExistence type="predicted"/>
<sequence>MLLDVIHVEACNDFSLRLQFENGEWRRFDMTPWLSLKPWSRIQSLGEFRRARVDYGTVVWPGEIDIAPETLYDQSEPLIELSQSDGSARTYHNTGTHKVKNP</sequence>
<name>A0A8D5AK89_9GAMM</name>
<evidence type="ECO:0000313" key="2">
    <source>
        <dbReference type="EMBL" id="BBL70861.1"/>
    </source>
</evidence>
<feature type="compositionally biased region" description="Polar residues" evidence="1">
    <location>
        <begin position="82"/>
        <end position="94"/>
    </location>
</feature>
<dbReference type="AlphaFoldDB" id="A0A8D5AK89"/>
<dbReference type="SUPFAM" id="SSF143880">
    <property type="entry name" value="NE0471 N-terminal domain-like"/>
    <property type="match status" value="1"/>
</dbReference>
<dbReference type="Pfam" id="PF10387">
    <property type="entry name" value="DUF2442"/>
    <property type="match status" value="1"/>
</dbReference>
<evidence type="ECO:0000313" key="3">
    <source>
        <dbReference type="Proteomes" id="UP000824988"/>
    </source>
</evidence>
<evidence type="ECO:0000256" key="1">
    <source>
        <dbReference type="SAM" id="MobiDB-lite"/>
    </source>
</evidence>
<protein>
    <recommendedName>
        <fullName evidence="4">DUF2442 domain-containing protein</fullName>
    </recommendedName>
</protein>
<dbReference type="KEGG" id="moz:MoryE10_14670"/>
<feature type="region of interest" description="Disordered" evidence="1">
    <location>
        <begin position="82"/>
        <end position="102"/>
    </location>
</feature>
<gene>
    <name evidence="2" type="ORF">MoryE10_14670</name>
</gene>
<reference evidence="2" key="1">
    <citation type="submission" date="2019-06" db="EMBL/GenBank/DDBJ databases">
        <title>Complete genome sequence of Methylogaea oryzae strain JCM16910.</title>
        <authorList>
            <person name="Asakawa S."/>
        </authorList>
    </citation>
    <scope>NUCLEOTIDE SEQUENCE</scope>
    <source>
        <strain evidence="2">E10</strain>
    </source>
</reference>
<evidence type="ECO:0008006" key="4">
    <source>
        <dbReference type="Google" id="ProtNLM"/>
    </source>
</evidence>
<dbReference type="InterPro" id="IPR018841">
    <property type="entry name" value="DUF2442"/>
</dbReference>
<dbReference type="Proteomes" id="UP000824988">
    <property type="component" value="Chromosome"/>
</dbReference>
<dbReference type="EMBL" id="AP019782">
    <property type="protein sequence ID" value="BBL70861.1"/>
    <property type="molecule type" value="Genomic_DNA"/>
</dbReference>
<organism evidence="2 3">
    <name type="scientific">Methylogaea oryzae</name>
    <dbReference type="NCBI Taxonomy" id="1295382"/>
    <lineage>
        <taxon>Bacteria</taxon>
        <taxon>Pseudomonadati</taxon>
        <taxon>Pseudomonadota</taxon>
        <taxon>Gammaproteobacteria</taxon>
        <taxon>Methylococcales</taxon>
        <taxon>Methylococcaceae</taxon>
        <taxon>Methylogaea</taxon>
    </lineage>
</organism>